<sequence>MVALLPLALAGLRGAPARAEAAWPARPIRLVLPFSAGGAGDTNTRLLAKALARQLGQSVIVDNKPGAGGLIGAELVARSAPDGYTLLVAGNGAVSNALLRARMPYADDALVPVASISSAPSVIVAAAGASFNDLKSLQAYAKARGGIAFGTAGLGSTGHFVAEMMRQALGVPVTVVHYKSGMETLNAVMGGQIDLASEAPVGVLGFVRGGKLRALAVADGHRTAVLPDVPTTVEQGFTAVRMQHWGGIYAPRGTPDAVLDRVAQATALAYRSDPDLLAQMAAYGYQPVSGSREGFARFLDDEKVRLGRLARAARMAAE</sequence>
<accession>A0ABM6FDH2</accession>
<dbReference type="SUPFAM" id="SSF53850">
    <property type="entry name" value="Periplasmic binding protein-like II"/>
    <property type="match status" value="1"/>
</dbReference>
<protein>
    <recommendedName>
        <fullName evidence="4">Tripartite tricarboxylate transporter substrate binding protein</fullName>
    </recommendedName>
</protein>
<dbReference type="Gene3D" id="3.40.190.150">
    <property type="entry name" value="Bordetella uptake gene, domain 1"/>
    <property type="match status" value="1"/>
</dbReference>
<name>A0ABM6FDH2_9BURK</name>
<dbReference type="CDD" id="cd07012">
    <property type="entry name" value="PBP2_Bug_TTT"/>
    <property type="match status" value="1"/>
</dbReference>
<reference evidence="2 3" key="1">
    <citation type="submission" date="2016-10" db="EMBL/GenBank/DDBJ databases">
        <title>Complete genome sequences of three Cupriavidus strains isolated from various Malaysian environments.</title>
        <authorList>
            <person name="Abdullah A.A.-A."/>
            <person name="Shafie N.A.H."/>
            <person name="Lau N.S."/>
        </authorList>
    </citation>
    <scope>NUCLEOTIDE SEQUENCE [LARGE SCALE GENOMIC DNA]</scope>
    <source>
        <strain evidence="2 3">USMAA1020</strain>
    </source>
</reference>
<comment type="similarity">
    <text evidence="1">Belongs to the UPF0065 (bug) family.</text>
</comment>
<dbReference type="Gene3D" id="3.40.190.10">
    <property type="entry name" value="Periplasmic binding protein-like II"/>
    <property type="match status" value="1"/>
</dbReference>
<dbReference type="InterPro" id="IPR042100">
    <property type="entry name" value="Bug_dom1"/>
</dbReference>
<dbReference type="EMBL" id="CP017755">
    <property type="protein sequence ID" value="AOZ09843.1"/>
    <property type="molecule type" value="Genomic_DNA"/>
</dbReference>
<evidence type="ECO:0008006" key="4">
    <source>
        <dbReference type="Google" id="ProtNLM"/>
    </source>
</evidence>
<proteinExistence type="inferred from homology"/>
<dbReference type="Proteomes" id="UP000177515">
    <property type="component" value="Chromosome 2"/>
</dbReference>
<gene>
    <name evidence="2" type="ORF">BKK80_29560</name>
</gene>
<keyword evidence="3" id="KW-1185">Reference proteome</keyword>
<organism evidence="2 3">
    <name type="scientific">Cupriavidus malaysiensis</name>
    <dbReference type="NCBI Taxonomy" id="367825"/>
    <lineage>
        <taxon>Bacteria</taxon>
        <taxon>Pseudomonadati</taxon>
        <taxon>Pseudomonadota</taxon>
        <taxon>Betaproteobacteria</taxon>
        <taxon>Burkholderiales</taxon>
        <taxon>Burkholderiaceae</taxon>
        <taxon>Cupriavidus</taxon>
    </lineage>
</organism>
<evidence type="ECO:0000313" key="3">
    <source>
        <dbReference type="Proteomes" id="UP000177515"/>
    </source>
</evidence>
<dbReference type="PANTHER" id="PTHR42928:SF5">
    <property type="entry name" value="BLR1237 PROTEIN"/>
    <property type="match status" value="1"/>
</dbReference>
<dbReference type="InterPro" id="IPR005064">
    <property type="entry name" value="BUG"/>
</dbReference>
<evidence type="ECO:0000256" key="1">
    <source>
        <dbReference type="ARBA" id="ARBA00006987"/>
    </source>
</evidence>
<dbReference type="Pfam" id="PF03401">
    <property type="entry name" value="TctC"/>
    <property type="match status" value="1"/>
</dbReference>
<dbReference type="PANTHER" id="PTHR42928">
    <property type="entry name" value="TRICARBOXYLATE-BINDING PROTEIN"/>
    <property type="match status" value="1"/>
</dbReference>
<evidence type="ECO:0000313" key="2">
    <source>
        <dbReference type="EMBL" id="AOZ09843.1"/>
    </source>
</evidence>
<dbReference type="PIRSF" id="PIRSF017082">
    <property type="entry name" value="YflP"/>
    <property type="match status" value="1"/>
</dbReference>